<dbReference type="PANTHER" id="PTHR43080:SF29">
    <property type="entry name" value="OS02G0818000 PROTEIN"/>
    <property type="match status" value="1"/>
</dbReference>
<proteinExistence type="predicted"/>
<protein>
    <submittedName>
        <fullName evidence="4">CBS domain-containing protein</fullName>
    </submittedName>
</protein>
<dbReference type="SMART" id="SM00116">
    <property type="entry name" value="CBS"/>
    <property type="match status" value="2"/>
</dbReference>
<dbReference type="AlphaFoldDB" id="A0A8J6XSZ8"/>
<evidence type="ECO:0000313" key="4">
    <source>
        <dbReference type="EMBL" id="MBD3868122.1"/>
    </source>
</evidence>
<dbReference type="PANTHER" id="PTHR43080">
    <property type="entry name" value="CBS DOMAIN-CONTAINING PROTEIN CBSX3, MITOCHONDRIAL"/>
    <property type="match status" value="1"/>
</dbReference>
<sequence length="130" mass="13919">MQVKDLMNTGVVTVRADQSVSELFDILQEAHVKGAPVLDEAGALVGFVSQEDVMFGSLGGGREAEAARVADIMTSPAMSVTATTTVTELAKMMWRFRIHHMPVVQGDRVVGIVSSLDFCRLAAEKQAVSP</sequence>
<dbReference type="Proteomes" id="UP000648239">
    <property type="component" value="Unassembled WGS sequence"/>
</dbReference>
<dbReference type="SUPFAM" id="SSF54631">
    <property type="entry name" value="CBS-domain pair"/>
    <property type="match status" value="1"/>
</dbReference>
<dbReference type="InterPro" id="IPR051257">
    <property type="entry name" value="Diverse_CBS-Domain"/>
</dbReference>
<dbReference type="InterPro" id="IPR046342">
    <property type="entry name" value="CBS_dom_sf"/>
</dbReference>
<organism evidence="4 5">
    <name type="scientific">Candidatus Polarisedimenticola svalbardensis</name>
    <dbReference type="NCBI Taxonomy" id="2886004"/>
    <lineage>
        <taxon>Bacteria</taxon>
        <taxon>Pseudomonadati</taxon>
        <taxon>Acidobacteriota</taxon>
        <taxon>Candidatus Polarisedimenticolia</taxon>
        <taxon>Candidatus Polarisedimenticolales</taxon>
        <taxon>Candidatus Polarisedimenticolaceae</taxon>
        <taxon>Candidatus Polarisedimenticola</taxon>
    </lineage>
</organism>
<dbReference type="Pfam" id="PF00571">
    <property type="entry name" value="CBS"/>
    <property type="match status" value="2"/>
</dbReference>
<dbReference type="InterPro" id="IPR000644">
    <property type="entry name" value="CBS_dom"/>
</dbReference>
<evidence type="ECO:0000259" key="3">
    <source>
        <dbReference type="PROSITE" id="PS51371"/>
    </source>
</evidence>
<gene>
    <name evidence="4" type="ORF">IFK94_08350</name>
</gene>
<feature type="domain" description="CBS" evidence="3">
    <location>
        <begin position="73"/>
        <end position="128"/>
    </location>
</feature>
<reference evidence="4 5" key="1">
    <citation type="submission" date="2020-08" db="EMBL/GenBank/DDBJ databases">
        <title>Acidobacteriota in marine sediments use diverse sulfur dissimilation pathways.</title>
        <authorList>
            <person name="Wasmund K."/>
        </authorList>
    </citation>
    <scope>NUCLEOTIDE SEQUENCE [LARGE SCALE GENOMIC DNA]</scope>
    <source>
        <strain evidence="4">MAG AM4</strain>
    </source>
</reference>
<dbReference type="EMBL" id="JACXWD010000023">
    <property type="protein sequence ID" value="MBD3868122.1"/>
    <property type="molecule type" value="Genomic_DNA"/>
</dbReference>
<dbReference type="Gene3D" id="3.10.580.10">
    <property type="entry name" value="CBS-domain"/>
    <property type="match status" value="1"/>
</dbReference>
<keyword evidence="1 2" id="KW-0129">CBS domain</keyword>
<evidence type="ECO:0000313" key="5">
    <source>
        <dbReference type="Proteomes" id="UP000648239"/>
    </source>
</evidence>
<evidence type="ECO:0000256" key="1">
    <source>
        <dbReference type="ARBA" id="ARBA00023122"/>
    </source>
</evidence>
<name>A0A8J6XSZ8_9BACT</name>
<comment type="caution">
    <text evidence="4">The sequence shown here is derived from an EMBL/GenBank/DDBJ whole genome shotgun (WGS) entry which is preliminary data.</text>
</comment>
<evidence type="ECO:0000256" key="2">
    <source>
        <dbReference type="PROSITE-ProRule" id="PRU00703"/>
    </source>
</evidence>
<feature type="domain" description="CBS" evidence="3">
    <location>
        <begin position="7"/>
        <end position="65"/>
    </location>
</feature>
<accession>A0A8J6XSZ8</accession>
<dbReference type="PROSITE" id="PS51371">
    <property type="entry name" value="CBS"/>
    <property type="match status" value="2"/>
</dbReference>